<comment type="caution">
    <text evidence="3">The sequence shown here is derived from an EMBL/GenBank/DDBJ whole genome shotgun (WGS) entry which is preliminary data.</text>
</comment>
<evidence type="ECO:0000313" key="4">
    <source>
        <dbReference type="Proteomes" id="UP001175228"/>
    </source>
</evidence>
<evidence type="ECO:0000256" key="2">
    <source>
        <dbReference type="SAM" id="SignalP"/>
    </source>
</evidence>
<organism evidence="3 4">
    <name type="scientific">Armillaria luteobubalina</name>
    <dbReference type="NCBI Taxonomy" id="153913"/>
    <lineage>
        <taxon>Eukaryota</taxon>
        <taxon>Fungi</taxon>
        <taxon>Dikarya</taxon>
        <taxon>Basidiomycota</taxon>
        <taxon>Agaricomycotina</taxon>
        <taxon>Agaricomycetes</taxon>
        <taxon>Agaricomycetidae</taxon>
        <taxon>Agaricales</taxon>
        <taxon>Marasmiineae</taxon>
        <taxon>Physalacriaceae</taxon>
        <taxon>Armillaria</taxon>
    </lineage>
</organism>
<reference evidence="3" key="1">
    <citation type="submission" date="2023-06" db="EMBL/GenBank/DDBJ databases">
        <authorList>
            <consortium name="Lawrence Berkeley National Laboratory"/>
            <person name="Ahrendt S."/>
            <person name="Sahu N."/>
            <person name="Indic B."/>
            <person name="Wong-Bajracharya J."/>
            <person name="Merenyi Z."/>
            <person name="Ke H.-M."/>
            <person name="Monk M."/>
            <person name="Kocsube S."/>
            <person name="Drula E."/>
            <person name="Lipzen A."/>
            <person name="Balint B."/>
            <person name="Henrissat B."/>
            <person name="Andreopoulos B."/>
            <person name="Martin F.M."/>
            <person name="Harder C.B."/>
            <person name="Rigling D."/>
            <person name="Ford K.L."/>
            <person name="Foster G.D."/>
            <person name="Pangilinan J."/>
            <person name="Papanicolaou A."/>
            <person name="Barry K."/>
            <person name="LaButti K."/>
            <person name="Viragh M."/>
            <person name="Koriabine M."/>
            <person name="Yan M."/>
            <person name="Riley R."/>
            <person name="Champramary S."/>
            <person name="Plett K.L."/>
            <person name="Tsai I.J."/>
            <person name="Slot J."/>
            <person name="Sipos G."/>
            <person name="Plett J."/>
            <person name="Nagy L.G."/>
            <person name="Grigoriev I.V."/>
        </authorList>
    </citation>
    <scope>NUCLEOTIDE SEQUENCE</scope>
    <source>
        <strain evidence="3">HWK02</strain>
    </source>
</reference>
<protein>
    <submittedName>
        <fullName evidence="3">Uncharacterized protein</fullName>
    </submittedName>
</protein>
<dbReference type="PANTHER" id="PTHR35043">
    <property type="entry name" value="TRANSCRIPTION FACTOR DOMAIN-CONTAINING PROTEIN"/>
    <property type="match status" value="1"/>
</dbReference>
<keyword evidence="1" id="KW-0472">Membrane</keyword>
<evidence type="ECO:0000256" key="1">
    <source>
        <dbReference type="SAM" id="Phobius"/>
    </source>
</evidence>
<name>A0AA39P4P1_9AGAR</name>
<feature type="chain" id="PRO_5041280031" evidence="2">
    <location>
        <begin position="23"/>
        <end position="460"/>
    </location>
</feature>
<keyword evidence="1" id="KW-0812">Transmembrane</keyword>
<feature type="signal peptide" evidence="2">
    <location>
        <begin position="1"/>
        <end position="22"/>
    </location>
</feature>
<dbReference type="EMBL" id="JAUEPU010000109">
    <property type="protein sequence ID" value="KAK0477511.1"/>
    <property type="molecule type" value="Genomic_DNA"/>
</dbReference>
<feature type="transmembrane region" description="Helical" evidence="1">
    <location>
        <begin position="360"/>
        <end position="382"/>
    </location>
</feature>
<accession>A0AA39P4P1</accession>
<dbReference type="PANTHER" id="PTHR35043:SF7">
    <property type="entry name" value="TRANSCRIPTION FACTOR DOMAIN-CONTAINING PROTEIN"/>
    <property type="match status" value="1"/>
</dbReference>
<dbReference type="AlphaFoldDB" id="A0AA39P4P1"/>
<feature type="transmembrane region" description="Helical" evidence="1">
    <location>
        <begin position="42"/>
        <end position="62"/>
    </location>
</feature>
<gene>
    <name evidence="3" type="ORF">EDD18DRAFT_1378253</name>
</gene>
<feature type="transmembrane region" description="Helical" evidence="1">
    <location>
        <begin position="260"/>
        <end position="281"/>
    </location>
</feature>
<sequence length="460" mass="51750">MSMKQLKLILAILLYYIPPVLNAPLPSDDSDYSLSATGNRRLFWSIPWSCLVTIVACTWLSVHPDVPGRKISNGHWGAMFLERAKLMGIAVLAPELIVAWAAGQLFIAWKVYCLDKPDISIRSHMKQKICHLWEQIRHVCEKIHHCCCYLWKGKDQGTDQGACQNIALDVHRDTDELKLTMTHGFFLSMGGFCEERTGKILVQEDLEGNDDLIRDLVQTNESIQDKSKANAFSKTVSMLQIAWFITQCIARVNQHLPVTLLEVTALAFAVSSIIASLLWLYKPFNVRYHIEVKTGRSPFDPGRWGRKIDGGIPQFATMTDDSEDAEDLRMAAVVAAGLLFGAIHCAAWSSSFPSYAEKMLWRFSSVAVVVALVVYGFMPWIYLLTTLTPEGRSAISKTRLLLVDSIKGGIQKFTEVMFRPLVIAYIAARIILIVLAFMQLRSLLPLSLDTVQWTTYIPHI</sequence>
<proteinExistence type="predicted"/>
<feature type="transmembrane region" description="Helical" evidence="1">
    <location>
        <begin position="417"/>
        <end position="438"/>
    </location>
</feature>
<keyword evidence="4" id="KW-1185">Reference proteome</keyword>
<feature type="transmembrane region" description="Helical" evidence="1">
    <location>
        <begin position="328"/>
        <end position="348"/>
    </location>
</feature>
<keyword evidence="1" id="KW-1133">Transmembrane helix</keyword>
<dbReference type="Proteomes" id="UP001175228">
    <property type="component" value="Unassembled WGS sequence"/>
</dbReference>
<keyword evidence="2" id="KW-0732">Signal</keyword>
<evidence type="ECO:0000313" key="3">
    <source>
        <dbReference type="EMBL" id="KAK0477511.1"/>
    </source>
</evidence>